<keyword evidence="2" id="KW-0614">Plasmid</keyword>
<dbReference type="KEGG" id="aaeo:BJI67_16430"/>
<accession>A0A1D8KD13</accession>
<keyword evidence="3" id="KW-1185">Reference proteome</keyword>
<dbReference type="EMBL" id="CP017449">
    <property type="protein sequence ID" value="AOV18824.1"/>
    <property type="molecule type" value="Genomic_DNA"/>
</dbReference>
<dbReference type="Proteomes" id="UP000095342">
    <property type="component" value="Plasmid pAPV6"/>
</dbReference>
<evidence type="ECO:0000313" key="2">
    <source>
        <dbReference type="EMBL" id="AOV18824.1"/>
    </source>
</evidence>
<proteinExistence type="predicted"/>
<reference evidence="2 3" key="1">
    <citation type="submission" date="2016-09" db="EMBL/GenBank/DDBJ databases">
        <title>Acidihalobacter prosperus V6 (DSM14174).</title>
        <authorList>
            <person name="Khaleque H.N."/>
            <person name="Ramsay J.P."/>
            <person name="Murphy R.J.T."/>
            <person name="Kaksonen A.H."/>
            <person name="Boxall N.J."/>
            <person name="Watkin E.L.J."/>
        </authorList>
    </citation>
    <scope>NUCLEOTIDE SEQUENCE [LARGE SCALE GENOMIC DNA]</scope>
    <source>
        <strain evidence="2 3">V6</strain>
        <plasmid evidence="3">papv6</plasmid>
    </source>
</reference>
<gene>
    <name evidence="2" type="ORF">BJI67_16430</name>
</gene>
<feature type="region of interest" description="Disordered" evidence="1">
    <location>
        <begin position="308"/>
        <end position="328"/>
    </location>
</feature>
<dbReference type="AlphaFoldDB" id="A0A1D8KD13"/>
<sequence>MGSTISTGRKAAALRADDGTIYYLLMEQVYESNVSPKKPEWSCTGFGTGQDMVRRIFGYASCVCGGMLRRPGGPFTPNGYISSWMQALKSPIVYHDQKMTVDVSAENREETILRLLERGLNTVADAINRDGKYHIESLKAEAHVFTALVTRSYWRYFSGHLWSTTIDLDLGYNPAPAPVAPDYELPCSYRIEGLENLVIERDGELELGEWEYSHLGQFVEAYGEIEALSPGHYRKAIAAAESHLKNLPLLPDDTLIHLDPAKFSFGFRHCGEELQAFVGDASPLCAIPVSARKYLGYAGKGLKIERPVSQQRHQPVPPKQASLDWVGA</sequence>
<name>A0A1D8KD13_9GAMM</name>
<evidence type="ECO:0000256" key="1">
    <source>
        <dbReference type="SAM" id="MobiDB-lite"/>
    </source>
</evidence>
<dbReference type="RefSeq" id="WP_070074347.1">
    <property type="nucleotide sequence ID" value="NZ_CP017449.1"/>
</dbReference>
<geneLocation type="plasmid" evidence="3">
    <name>papv6</name>
</geneLocation>
<organism evidence="2 3">
    <name type="scientific">Acidihalobacter aeolianus</name>
    <dbReference type="NCBI Taxonomy" id="2792603"/>
    <lineage>
        <taxon>Bacteria</taxon>
        <taxon>Pseudomonadati</taxon>
        <taxon>Pseudomonadota</taxon>
        <taxon>Gammaproteobacteria</taxon>
        <taxon>Chromatiales</taxon>
        <taxon>Ectothiorhodospiraceae</taxon>
        <taxon>Acidihalobacter</taxon>
    </lineage>
</organism>
<protein>
    <submittedName>
        <fullName evidence="2">Uncharacterized protein</fullName>
    </submittedName>
</protein>
<evidence type="ECO:0000313" key="3">
    <source>
        <dbReference type="Proteomes" id="UP000095342"/>
    </source>
</evidence>